<evidence type="ECO:0000313" key="5">
    <source>
        <dbReference type="Proteomes" id="UP000198287"/>
    </source>
</evidence>
<feature type="compositionally biased region" description="Polar residues" evidence="1">
    <location>
        <begin position="142"/>
        <end position="155"/>
    </location>
</feature>
<protein>
    <recommendedName>
        <fullName evidence="3">Chitin-binding type-2 domain-containing protein</fullName>
    </recommendedName>
</protein>
<dbReference type="GO" id="GO:0008061">
    <property type="term" value="F:chitin binding"/>
    <property type="evidence" value="ECO:0007669"/>
    <property type="project" value="InterPro"/>
</dbReference>
<dbReference type="InterPro" id="IPR002557">
    <property type="entry name" value="Chitin-bd_dom"/>
</dbReference>
<reference evidence="4 5" key="1">
    <citation type="submission" date="2015-12" db="EMBL/GenBank/DDBJ databases">
        <title>The genome of Folsomia candida.</title>
        <authorList>
            <person name="Faddeeva A."/>
            <person name="Derks M.F."/>
            <person name="Anvar Y."/>
            <person name="Smit S."/>
            <person name="Van Straalen N."/>
            <person name="Roelofs D."/>
        </authorList>
    </citation>
    <scope>NUCLEOTIDE SEQUENCE [LARGE SCALE GENOMIC DNA]</scope>
    <source>
        <strain evidence="4 5">VU population</strain>
        <tissue evidence="4">Whole body</tissue>
    </source>
</reference>
<dbReference type="EMBL" id="LNIX01000045">
    <property type="protein sequence ID" value="OXA38504.1"/>
    <property type="molecule type" value="Genomic_DNA"/>
</dbReference>
<feature type="compositionally biased region" description="Low complexity" evidence="1">
    <location>
        <begin position="182"/>
        <end position="197"/>
    </location>
</feature>
<feature type="signal peptide" evidence="2">
    <location>
        <begin position="1"/>
        <end position="29"/>
    </location>
</feature>
<dbReference type="Proteomes" id="UP000198287">
    <property type="component" value="Unassembled WGS sequence"/>
</dbReference>
<evidence type="ECO:0000256" key="1">
    <source>
        <dbReference type="SAM" id="MobiDB-lite"/>
    </source>
</evidence>
<dbReference type="PROSITE" id="PS50940">
    <property type="entry name" value="CHIT_BIND_II"/>
    <property type="match status" value="1"/>
</dbReference>
<evidence type="ECO:0000256" key="2">
    <source>
        <dbReference type="SAM" id="SignalP"/>
    </source>
</evidence>
<evidence type="ECO:0000313" key="4">
    <source>
        <dbReference type="EMBL" id="OXA38504.1"/>
    </source>
</evidence>
<feature type="region of interest" description="Disordered" evidence="1">
    <location>
        <begin position="109"/>
        <end position="200"/>
    </location>
</feature>
<feature type="compositionally biased region" description="Polar residues" evidence="1">
    <location>
        <begin position="111"/>
        <end position="126"/>
    </location>
</feature>
<gene>
    <name evidence="4" type="ORF">Fcan01_26713</name>
</gene>
<keyword evidence="5" id="KW-1185">Reference proteome</keyword>
<dbReference type="AlphaFoldDB" id="A0A226D0X6"/>
<name>A0A226D0X6_FOLCA</name>
<comment type="caution">
    <text evidence="4">The sequence shown here is derived from an EMBL/GenBank/DDBJ whole genome shotgun (WGS) entry which is preliminary data.</text>
</comment>
<proteinExistence type="predicted"/>
<evidence type="ECO:0000259" key="3">
    <source>
        <dbReference type="PROSITE" id="PS50940"/>
    </source>
</evidence>
<keyword evidence="2" id="KW-0732">Signal</keyword>
<dbReference type="GO" id="GO:0005576">
    <property type="term" value="C:extracellular region"/>
    <property type="evidence" value="ECO:0007669"/>
    <property type="project" value="InterPro"/>
</dbReference>
<feature type="domain" description="Chitin-binding type-2" evidence="3">
    <location>
        <begin position="38"/>
        <end position="107"/>
    </location>
</feature>
<sequence length="214" mass="24692">MEQVVQQSRFRPTFLILFSISLLLDPGCSMPALDPDENWVCDVTQVGRKKPLSGHCYTYQQCQWRDFMDYDMEILTCPDDKIYDKSINECINEKSISFDFEKSRCEKKKPNVSSAKHNSKTPQPGRSVTKEPPPQAKLPKTPTKSAFSSSESTPTVKPIPKNDPNPFDYQPVRPKSSEEKFTQQPNFFTPFNNFPPTEKSSRRILFHEPFVKPY</sequence>
<organism evidence="4 5">
    <name type="scientific">Folsomia candida</name>
    <name type="common">Springtail</name>
    <dbReference type="NCBI Taxonomy" id="158441"/>
    <lineage>
        <taxon>Eukaryota</taxon>
        <taxon>Metazoa</taxon>
        <taxon>Ecdysozoa</taxon>
        <taxon>Arthropoda</taxon>
        <taxon>Hexapoda</taxon>
        <taxon>Collembola</taxon>
        <taxon>Entomobryomorpha</taxon>
        <taxon>Isotomoidea</taxon>
        <taxon>Isotomidae</taxon>
        <taxon>Proisotominae</taxon>
        <taxon>Folsomia</taxon>
    </lineage>
</organism>
<accession>A0A226D0X6</accession>
<feature type="chain" id="PRO_5013121602" description="Chitin-binding type-2 domain-containing protein" evidence="2">
    <location>
        <begin position="30"/>
        <end position="214"/>
    </location>
</feature>